<reference evidence="1 2" key="1">
    <citation type="submission" date="2019-07" db="EMBL/GenBank/DDBJ databases">
        <authorList>
            <person name="Huq M.A."/>
        </authorList>
    </citation>
    <scope>NUCLEOTIDE SEQUENCE [LARGE SCALE GENOMIC DNA]</scope>
    <source>
        <strain evidence="1 2">MAH-19</strain>
    </source>
</reference>
<accession>A0A556MTD7</accession>
<dbReference type="RefSeq" id="WP_144246710.1">
    <property type="nucleotide sequence ID" value="NZ_VLPK01000001.1"/>
</dbReference>
<dbReference type="AlphaFoldDB" id="A0A556MTD7"/>
<name>A0A556MTD7_9SPHI</name>
<evidence type="ECO:0000313" key="1">
    <source>
        <dbReference type="EMBL" id="TSJ43145.1"/>
    </source>
</evidence>
<dbReference type="EMBL" id="VLPK01000001">
    <property type="protein sequence ID" value="TSJ43145.1"/>
    <property type="molecule type" value="Genomic_DNA"/>
</dbReference>
<sequence>MLAQVYRVSAAQMLPVPFCTNHKLILNLFENICFYIPHDLRIRTVVKVYNHENIFCIAGPYNGIDIPTITGADDRIYLFQ</sequence>
<evidence type="ECO:0000313" key="2">
    <source>
        <dbReference type="Proteomes" id="UP000318733"/>
    </source>
</evidence>
<comment type="caution">
    <text evidence="1">The sequence shown here is derived from an EMBL/GenBank/DDBJ whole genome shotgun (WGS) entry which is preliminary data.</text>
</comment>
<organism evidence="1 2">
    <name type="scientific">Mucilaginibacter corticis</name>
    <dbReference type="NCBI Taxonomy" id="2597670"/>
    <lineage>
        <taxon>Bacteria</taxon>
        <taxon>Pseudomonadati</taxon>
        <taxon>Bacteroidota</taxon>
        <taxon>Sphingobacteriia</taxon>
        <taxon>Sphingobacteriales</taxon>
        <taxon>Sphingobacteriaceae</taxon>
        <taxon>Mucilaginibacter</taxon>
    </lineage>
</organism>
<protein>
    <submittedName>
        <fullName evidence="1">Uncharacterized protein</fullName>
    </submittedName>
</protein>
<keyword evidence="2" id="KW-1185">Reference proteome</keyword>
<dbReference type="Proteomes" id="UP000318733">
    <property type="component" value="Unassembled WGS sequence"/>
</dbReference>
<gene>
    <name evidence="1" type="ORF">FO440_02845</name>
</gene>
<proteinExistence type="predicted"/>